<dbReference type="Proteomes" id="UP000325218">
    <property type="component" value="Unassembled WGS sequence"/>
</dbReference>
<gene>
    <name evidence="1" type="ORF">FRY98_25505</name>
</gene>
<dbReference type="EMBL" id="VSDO01000006">
    <property type="protein sequence ID" value="TYA09966.1"/>
    <property type="molecule type" value="Genomic_DNA"/>
</dbReference>
<evidence type="ECO:0000313" key="1">
    <source>
        <dbReference type="EMBL" id="TYA09966.1"/>
    </source>
</evidence>
<organism evidence="1 2">
    <name type="scientific">Paenibacillus faecis</name>
    <dbReference type="NCBI Taxonomy" id="862114"/>
    <lineage>
        <taxon>Bacteria</taxon>
        <taxon>Bacillati</taxon>
        <taxon>Bacillota</taxon>
        <taxon>Bacilli</taxon>
        <taxon>Bacillales</taxon>
        <taxon>Paenibacillaceae</taxon>
        <taxon>Paenibacillus</taxon>
    </lineage>
</organism>
<comment type="caution">
    <text evidence="1">The sequence shown here is derived from an EMBL/GenBank/DDBJ whole genome shotgun (WGS) entry which is preliminary data.</text>
</comment>
<keyword evidence="2" id="KW-1185">Reference proteome</keyword>
<dbReference type="AlphaFoldDB" id="A0A5D0CJ22"/>
<protein>
    <submittedName>
        <fullName evidence="1">Uncharacterized protein</fullName>
    </submittedName>
</protein>
<accession>A0A5D0CJ22</accession>
<proteinExistence type="predicted"/>
<name>A0A5D0CJ22_9BACL</name>
<dbReference type="OrthoDB" id="7068820at2"/>
<sequence>MFEKKRHVRIAAESWVEDPEDAHVDVVVTFPDATTWIADFYTYKCLESIREDHKVKGHGLNGAYWAASKVVLVDRVTRERIEQIVDELIEKGTFSYAFEYLGAVNEHALQTYGYPADFFDENAKMDPSYVKWFAANLVQMLEQTDHETRTAVLKEFLDIFGEKERNRRGDL</sequence>
<reference evidence="1 2" key="1">
    <citation type="submission" date="2019-08" db="EMBL/GenBank/DDBJ databases">
        <title>Genome sequencing of Paenibacillus faecis DSM 23593(T).</title>
        <authorList>
            <person name="Kook J.-K."/>
            <person name="Park S.-N."/>
            <person name="Lim Y.K."/>
        </authorList>
    </citation>
    <scope>NUCLEOTIDE SEQUENCE [LARGE SCALE GENOMIC DNA]</scope>
    <source>
        <strain evidence="1 2">DSM 23593</strain>
    </source>
</reference>
<dbReference type="RefSeq" id="WP_148457523.1">
    <property type="nucleotide sequence ID" value="NZ_VSDO01000006.1"/>
</dbReference>
<evidence type="ECO:0000313" key="2">
    <source>
        <dbReference type="Proteomes" id="UP000325218"/>
    </source>
</evidence>